<dbReference type="AlphaFoldDB" id="A0A3E0TN24"/>
<reference evidence="2 3" key="1">
    <citation type="submission" date="2018-08" db="EMBL/GenBank/DDBJ databases">
        <title>Thalassotalea euphylliae genome.</title>
        <authorList>
            <person name="Summers S."/>
            <person name="Rice S.A."/>
            <person name="Freckelton M.L."/>
            <person name="Nedved B.T."/>
            <person name="Hadfield M.G."/>
        </authorList>
    </citation>
    <scope>NUCLEOTIDE SEQUENCE [LARGE SCALE GENOMIC DNA]</scope>
    <source>
        <strain evidence="2 3">H1</strain>
    </source>
</reference>
<dbReference type="Proteomes" id="UP000256478">
    <property type="component" value="Unassembled WGS sequence"/>
</dbReference>
<accession>A0A3E0TN24</accession>
<gene>
    <name evidence="2" type="ORF">DXX93_04790</name>
</gene>
<sequence length="761" mass="82272">MVLAIAVVFTFLLMLKKNFVKEREMSTNSFKVWKLMIAGSITSSLVIGCGSDSNDAEIAELKQPQYSLAQPKCLDSNLNGHCDIGEQEVTNDNIASIQSASPLVANYPEFTLTAPTGSSLVTPFTTLINNEVMFNPEVNGSIDRAKQYLTRKLGIDFSQLDTLDGPQEAADEIINSLKSAERQRAKQHNAYVAIAGATEQMVFANSFAVETSSEQLHKLYHSVSIKDVFVLATNQQNQQNSIAQFDLHPITGRIILATADNNLISLNANNGEYAAITQNQQTTQPLSNLVASRANITNGFNAFDGGDDDDDDYCDYRYQSSARANTSGFNAYDGGDDDDDDCDHINGGNSAPNIINIRQIKQHRNDNNFYLLTSQELASATELCQAQGEYGAFLSSVNSGVNSGASSATAAPQAKKRPAIDAYSGATGGPIEPQLPVPPIDQSDAACYNNGLIAMAVTPDSSTLVLANREQTGQTLYRVNGDTLQPTQDFAYALENFARVNQLTISNDGKLAGFTDVATGMLTLVDLDSMTTKATAKQADVQLQAVEFIGNDRLASAQLGTEKLFIYQVNNDELTLTDTVSIGHNIDSLSVNDNQFIAVADQQQISVVNFENNEFTISQQLTGLGPQIQKVAVLDNKVVYTNGQNTSSLQPSANQLNYVTFGGEMGSPLRVAQKLLTTGLVMAERIGADYWRTGNLTLPKDLTSYGIEGINITWSTNQPTHINLDTGQVSASLPANSVVSAEITGTFRYEPVTIVKEFNVF</sequence>
<name>A0A3E0TN24_9GAMM</name>
<feature type="region of interest" description="Disordered" evidence="1">
    <location>
        <begin position="404"/>
        <end position="433"/>
    </location>
</feature>
<evidence type="ECO:0000313" key="3">
    <source>
        <dbReference type="Proteomes" id="UP000256478"/>
    </source>
</evidence>
<dbReference type="InterPro" id="IPR015943">
    <property type="entry name" value="WD40/YVTN_repeat-like_dom_sf"/>
</dbReference>
<organism evidence="2 3">
    <name type="scientific">Thalassotalea euphylliae</name>
    <dbReference type="NCBI Taxonomy" id="1655234"/>
    <lineage>
        <taxon>Bacteria</taxon>
        <taxon>Pseudomonadati</taxon>
        <taxon>Pseudomonadota</taxon>
        <taxon>Gammaproteobacteria</taxon>
        <taxon>Alteromonadales</taxon>
        <taxon>Colwelliaceae</taxon>
        <taxon>Thalassotalea</taxon>
    </lineage>
</organism>
<dbReference type="EMBL" id="QUOU01000001">
    <property type="protein sequence ID" value="REL25944.1"/>
    <property type="molecule type" value="Genomic_DNA"/>
</dbReference>
<protein>
    <submittedName>
        <fullName evidence="2">Uncharacterized protein</fullName>
    </submittedName>
</protein>
<proteinExistence type="predicted"/>
<dbReference type="SUPFAM" id="SSF69322">
    <property type="entry name" value="Tricorn protease domain 2"/>
    <property type="match status" value="1"/>
</dbReference>
<dbReference type="Gene3D" id="2.130.10.10">
    <property type="entry name" value="YVTN repeat-like/Quinoprotein amine dehydrogenase"/>
    <property type="match status" value="1"/>
</dbReference>
<evidence type="ECO:0000256" key="1">
    <source>
        <dbReference type="SAM" id="MobiDB-lite"/>
    </source>
</evidence>
<comment type="caution">
    <text evidence="2">The sequence shown here is derived from an EMBL/GenBank/DDBJ whole genome shotgun (WGS) entry which is preliminary data.</text>
</comment>
<evidence type="ECO:0000313" key="2">
    <source>
        <dbReference type="EMBL" id="REL25944.1"/>
    </source>
</evidence>